<comment type="caution">
    <text evidence="1">The sequence shown here is derived from an EMBL/GenBank/DDBJ whole genome shotgun (WGS) entry which is preliminary data.</text>
</comment>
<protein>
    <submittedName>
        <fullName evidence="1">Uncharacterized protein</fullName>
    </submittedName>
</protein>
<dbReference type="InterPro" id="IPR010989">
    <property type="entry name" value="SNARE"/>
</dbReference>
<proteinExistence type="predicted"/>
<evidence type="ECO:0000313" key="2">
    <source>
        <dbReference type="Proteomes" id="UP001233999"/>
    </source>
</evidence>
<organism evidence="1 2">
    <name type="scientific">Diploptera punctata</name>
    <name type="common">Pacific beetle cockroach</name>
    <dbReference type="NCBI Taxonomy" id="6984"/>
    <lineage>
        <taxon>Eukaryota</taxon>
        <taxon>Metazoa</taxon>
        <taxon>Ecdysozoa</taxon>
        <taxon>Arthropoda</taxon>
        <taxon>Hexapoda</taxon>
        <taxon>Insecta</taxon>
        <taxon>Pterygota</taxon>
        <taxon>Neoptera</taxon>
        <taxon>Polyneoptera</taxon>
        <taxon>Dictyoptera</taxon>
        <taxon>Blattodea</taxon>
        <taxon>Blaberoidea</taxon>
        <taxon>Blaberidae</taxon>
        <taxon>Diplopterinae</taxon>
        <taxon>Diploptera</taxon>
    </lineage>
</organism>
<feature type="non-terminal residue" evidence="1">
    <location>
        <position position="103"/>
    </location>
</feature>
<accession>A0AAD8EEF1</accession>
<keyword evidence="2" id="KW-1185">Reference proteome</keyword>
<dbReference type="GO" id="GO:0016192">
    <property type="term" value="P:vesicle-mediated transport"/>
    <property type="evidence" value="ECO:0007669"/>
    <property type="project" value="InterPro"/>
</dbReference>
<gene>
    <name evidence="1" type="ORF">L9F63_019209</name>
</gene>
<dbReference type="GO" id="GO:0016020">
    <property type="term" value="C:membrane"/>
    <property type="evidence" value="ECO:0007669"/>
    <property type="project" value="InterPro"/>
</dbReference>
<sequence>MIKDRLPDLTLQVFRSRSCSEQSADGEVCLELEKSRDEVTQFLDKAQQIHYAIDSIRTNTDEIKKLHSIILSLPHDKEQNNSEVEDRKTAVCHNIRQIKKQLK</sequence>
<name>A0AAD8EEF1_DIPPU</name>
<dbReference type="EMBL" id="JASPKZ010006461">
    <property type="protein sequence ID" value="KAJ9587278.1"/>
    <property type="molecule type" value="Genomic_DNA"/>
</dbReference>
<reference evidence="1" key="1">
    <citation type="journal article" date="2023" name="IScience">
        <title>Live-bearing cockroach genome reveals convergent evolutionary mechanisms linked to viviparity in insects and beyond.</title>
        <authorList>
            <person name="Fouks B."/>
            <person name="Harrison M.C."/>
            <person name="Mikhailova A.A."/>
            <person name="Marchal E."/>
            <person name="English S."/>
            <person name="Carruthers M."/>
            <person name="Jennings E.C."/>
            <person name="Chiamaka E.L."/>
            <person name="Frigard R.A."/>
            <person name="Pippel M."/>
            <person name="Attardo G.M."/>
            <person name="Benoit J.B."/>
            <person name="Bornberg-Bauer E."/>
            <person name="Tobe S.S."/>
        </authorList>
    </citation>
    <scope>NUCLEOTIDE SEQUENCE</scope>
    <source>
        <strain evidence="1">Stay&amp;Tobe</strain>
    </source>
</reference>
<dbReference type="Gene3D" id="1.20.58.70">
    <property type="match status" value="1"/>
</dbReference>
<evidence type="ECO:0000313" key="1">
    <source>
        <dbReference type="EMBL" id="KAJ9587278.1"/>
    </source>
</evidence>
<reference evidence="1" key="2">
    <citation type="submission" date="2023-05" db="EMBL/GenBank/DDBJ databases">
        <authorList>
            <person name="Fouks B."/>
        </authorList>
    </citation>
    <scope>NUCLEOTIDE SEQUENCE</scope>
    <source>
        <strain evidence="1">Stay&amp;Tobe</strain>
        <tissue evidence="1">Testes</tissue>
    </source>
</reference>
<dbReference type="Proteomes" id="UP001233999">
    <property type="component" value="Unassembled WGS sequence"/>
</dbReference>
<dbReference type="AlphaFoldDB" id="A0AAD8EEF1"/>
<dbReference type="SUPFAM" id="SSF47661">
    <property type="entry name" value="t-snare proteins"/>
    <property type="match status" value="1"/>
</dbReference>